<dbReference type="PANTHER" id="PTHR15921">
    <property type="entry name" value="PRE-MRNA CLEAVAGE COMPLEX II"/>
    <property type="match status" value="1"/>
</dbReference>
<feature type="domain" description="CID" evidence="2">
    <location>
        <begin position="6"/>
        <end position="134"/>
    </location>
</feature>
<proteinExistence type="predicted"/>
<evidence type="ECO:0000256" key="1">
    <source>
        <dbReference type="SAM" id="MobiDB-lite"/>
    </source>
</evidence>
<name>A0AAV7XAB2_9NEOP</name>
<dbReference type="Proteomes" id="UP001075354">
    <property type="component" value="Chromosome 13"/>
</dbReference>
<dbReference type="InterPro" id="IPR054127">
    <property type="entry name" value="Pcf11_C"/>
</dbReference>
<protein>
    <recommendedName>
        <fullName evidence="2">CID domain-containing protein</fullName>
    </recommendedName>
</protein>
<dbReference type="GO" id="GO:0003729">
    <property type="term" value="F:mRNA binding"/>
    <property type="evidence" value="ECO:0007669"/>
    <property type="project" value="InterPro"/>
</dbReference>
<dbReference type="GO" id="GO:0006369">
    <property type="term" value="P:termination of RNA polymerase II transcription"/>
    <property type="evidence" value="ECO:0007669"/>
    <property type="project" value="InterPro"/>
</dbReference>
<dbReference type="Gene3D" id="1.25.40.90">
    <property type="match status" value="1"/>
</dbReference>
<dbReference type="Pfam" id="PF21936">
    <property type="entry name" value="Pcf11_C"/>
    <property type="match status" value="1"/>
</dbReference>
<dbReference type="InterPro" id="IPR047415">
    <property type="entry name" value="Pcf11_CID"/>
</dbReference>
<dbReference type="InterPro" id="IPR008942">
    <property type="entry name" value="ENTH_VHS"/>
</dbReference>
<gene>
    <name evidence="3" type="ORF">ONE63_002980</name>
</gene>
<comment type="caution">
    <text evidence="3">The sequence shown here is derived from an EMBL/GenBank/DDBJ whole genome shotgun (WGS) entry which is preliminary data.</text>
</comment>
<dbReference type="InterPro" id="IPR045154">
    <property type="entry name" value="PCF11-like"/>
</dbReference>
<keyword evidence="4" id="KW-1185">Reference proteome</keyword>
<dbReference type="GO" id="GO:0000993">
    <property type="term" value="F:RNA polymerase II complex binding"/>
    <property type="evidence" value="ECO:0007669"/>
    <property type="project" value="InterPro"/>
</dbReference>
<accession>A0AAV7XAB2</accession>
<dbReference type="PANTHER" id="PTHR15921:SF3">
    <property type="entry name" value="PRE-MRNA CLEAVAGE COMPLEX 2 PROTEIN PCF11"/>
    <property type="match status" value="1"/>
</dbReference>
<dbReference type="PROSITE" id="PS51391">
    <property type="entry name" value="CID"/>
    <property type="match status" value="1"/>
</dbReference>
<feature type="region of interest" description="Disordered" evidence="1">
    <location>
        <begin position="360"/>
        <end position="405"/>
    </location>
</feature>
<feature type="region of interest" description="Disordered" evidence="1">
    <location>
        <begin position="213"/>
        <end position="264"/>
    </location>
</feature>
<organism evidence="3 4">
    <name type="scientific">Megalurothrips usitatus</name>
    <name type="common">bean blossom thrips</name>
    <dbReference type="NCBI Taxonomy" id="439358"/>
    <lineage>
        <taxon>Eukaryota</taxon>
        <taxon>Metazoa</taxon>
        <taxon>Ecdysozoa</taxon>
        <taxon>Arthropoda</taxon>
        <taxon>Hexapoda</taxon>
        <taxon>Insecta</taxon>
        <taxon>Pterygota</taxon>
        <taxon>Neoptera</taxon>
        <taxon>Paraneoptera</taxon>
        <taxon>Thysanoptera</taxon>
        <taxon>Terebrantia</taxon>
        <taxon>Thripoidea</taxon>
        <taxon>Thripidae</taxon>
        <taxon>Megalurothrips</taxon>
    </lineage>
</organism>
<feature type="compositionally biased region" description="Polar residues" evidence="1">
    <location>
        <begin position="391"/>
        <end position="405"/>
    </location>
</feature>
<evidence type="ECO:0000313" key="4">
    <source>
        <dbReference type="Proteomes" id="UP001075354"/>
    </source>
</evidence>
<dbReference type="CDD" id="cd16982">
    <property type="entry name" value="CID_Pcf11"/>
    <property type="match status" value="1"/>
</dbReference>
<feature type="compositionally biased region" description="Polar residues" evidence="1">
    <location>
        <begin position="236"/>
        <end position="245"/>
    </location>
</feature>
<reference evidence="3" key="1">
    <citation type="submission" date="2022-12" db="EMBL/GenBank/DDBJ databases">
        <title>Chromosome-level genome assembly of the bean flower thrips Megalurothrips usitatus.</title>
        <authorList>
            <person name="Ma L."/>
            <person name="Liu Q."/>
            <person name="Li H."/>
            <person name="Cai W."/>
        </authorList>
    </citation>
    <scope>NUCLEOTIDE SEQUENCE</scope>
    <source>
        <strain evidence="3">Cailab_2022a</strain>
    </source>
</reference>
<feature type="compositionally biased region" description="Low complexity" evidence="1">
    <location>
        <begin position="225"/>
        <end position="235"/>
    </location>
</feature>
<feature type="compositionally biased region" description="Basic and acidic residues" evidence="1">
    <location>
        <begin position="360"/>
        <end position="376"/>
    </location>
</feature>
<dbReference type="GO" id="GO:0031124">
    <property type="term" value="P:mRNA 3'-end processing"/>
    <property type="evidence" value="ECO:0007669"/>
    <property type="project" value="InterPro"/>
</dbReference>
<dbReference type="SMART" id="SM00582">
    <property type="entry name" value="RPR"/>
    <property type="match status" value="1"/>
</dbReference>
<dbReference type="SUPFAM" id="SSF48464">
    <property type="entry name" value="ENTH/VHS domain"/>
    <property type="match status" value="1"/>
</dbReference>
<dbReference type="GO" id="GO:0005849">
    <property type="term" value="C:mRNA cleavage factor complex"/>
    <property type="evidence" value="ECO:0007669"/>
    <property type="project" value="TreeGrafter"/>
</dbReference>
<dbReference type="InterPro" id="IPR006569">
    <property type="entry name" value="CID_dom"/>
</dbReference>
<dbReference type="EMBL" id="JAPTSV010000013">
    <property type="protein sequence ID" value="KAJ1521302.1"/>
    <property type="molecule type" value="Genomic_DNA"/>
</dbReference>
<dbReference type="GO" id="GO:0005737">
    <property type="term" value="C:cytoplasm"/>
    <property type="evidence" value="ECO:0007669"/>
    <property type="project" value="TreeGrafter"/>
</dbReference>
<dbReference type="Pfam" id="PF04818">
    <property type="entry name" value="CID"/>
    <property type="match status" value="1"/>
</dbReference>
<sequence length="1347" mass="150946">MSTENEEEEVVESFSISLGNLTVESEAQIDLLTQVAEENLSQAGAIVKVVNDQLRKVPHSAKLPILYLIDSIVKNVGGDYIGLFPSVLKQCFADIYEKVDEKTRLSMCQLRHSWSNIISPKSLCHIDMQIQEIDPNWTVKVGLSQLPLNSSPKILINRNFLSSALNFGNAEKDEAEILREQLLAQKKLRELEREQIIANVPCKSELGGIKESSTKQCQEKAETASSSSNGKSSKSQADSTTNDGSSAHKSENVPETAVVPSDKNDSFCDKHASGQLLNLLSALIAKQNNKCMEQLSEKLPLHKYYFKHDKHRKDYRPTRYSGDKSYRSYNCSRSRSYNRYRCRSYDRYRWRTDSIDGKEAAHRCSEKARDHYRRSSAELAKPGSIDEPKSPGSQDSPYSSEVSQTPALVHEEDLVNRLPEDVSEIRNDAVCIYPKRKLDFERAEQEPHVKAPCVNSANITLSSRPSPSVIGGRETQNFRSDMTNCNARVEETSPSHSLVANTSLSSHSSAQTCDFSRSTNCDQNTPQLFNSETKAALLTPKPKGQFIEESLEIQREIHYNHGYGLPEKNYDDGCVEQENILCTTPQLSEKPILQSGSHTFPPMKKNPVSNVETSIDFIRNHNLDERYSHKNTGTDPTVYIPAANQFVLEQISKDSMKSILVDGVSREIRFYGWTALVGPGTDDPREVFFKPGEAEIIINDIVVPCAFHKPDVEVVVNCKRFRVRLGAPTRELIVNDEGFQCAFNCPPIEVHLSSGDILCVQLKSSTLPTVEIGVVRRDLVVGQVFLGIDSAHFVRIFLDAKPQSFCVGGVPHILSFADGLRTILVNDQPVQLQFGGPPIALTVNGVKHFVSLSELPSGIIPGQVYIVRMPCVVSESDIMQCNPGRKPYLLETPPIPAAEYKKTWKRSCQRNYMKGRANQNKRRSRSGVNFARKLQRMRRWSDNPVSVSESCKDDYQTSTRNYHAAGSPELVHHEKYINSNGDSSCKSNINVHELFQNLCDVGLLKPQSTSKGSKSPGEEIYEVDFKDKTSLKWKQPKIIATLYCGIQCSSCGVRFLTCNAASYREHLDLHFQQNHKLKKTENFQSRSWYCEKRAWIQLGDLEVNVTTGEVEMSCEKVKRVECSVPSKSHPPGSVCEVCREKFEEFFHDDEEEWHLRDCMSSEKVLYHPTCFKDQNSTSSFVVASKPVTIDTDCDGNESLQLDGVSESIPSSDVDSCQPALEMDHSTSGLLVAFEEENSLNNQRAKEVVDDVCEQSININDNKDLVNDSENFMPEECPGTKSDPLNPCNTSNCCKEEDADRNVKDVELRCVSERLETVILKPKLAGRKLVLLPPAVKGSETSNLCCVT</sequence>
<evidence type="ECO:0000259" key="2">
    <source>
        <dbReference type="PROSITE" id="PS51391"/>
    </source>
</evidence>
<evidence type="ECO:0000313" key="3">
    <source>
        <dbReference type="EMBL" id="KAJ1521302.1"/>
    </source>
</evidence>